<evidence type="ECO:0000259" key="9">
    <source>
        <dbReference type="Pfam" id="PF01648"/>
    </source>
</evidence>
<keyword evidence="8" id="KW-0963">Cytoplasm</keyword>
<evidence type="ECO:0000256" key="3">
    <source>
        <dbReference type="ARBA" id="ARBA00022723"/>
    </source>
</evidence>
<evidence type="ECO:0000313" key="10">
    <source>
        <dbReference type="EMBL" id="OGZ77018.1"/>
    </source>
</evidence>
<comment type="subcellular location">
    <subcellularLocation>
        <location evidence="8">Cytoplasm</location>
    </subcellularLocation>
</comment>
<comment type="similarity">
    <text evidence="8">Belongs to the P-Pant transferase superfamily. AcpS family.</text>
</comment>
<gene>
    <name evidence="8" type="primary">acpS</name>
    <name evidence="10" type="ORF">A3G45_00770</name>
</gene>
<protein>
    <recommendedName>
        <fullName evidence="8">Holo-[acyl-carrier-protein] synthase</fullName>
        <shortName evidence="8">Holo-ACP synthase</shortName>
        <ecNumber evidence="8">2.7.8.7</ecNumber>
    </recommendedName>
    <alternativeName>
        <fullName evidence="8">4'-phosphopantetheinyl transferase AcpS</fullName>
    </alternativeName>
</protein>
<dbReference type="InterPro" id="IPR008278">
    <property type="entry name" value="4-PPantetheinyl_Trfase_dom"/>
</dbReference>
<dbReference type="InterPro" id="IPR004568">
    <property type="entry name" value="Ppantetheine-prot_Trfase_dom"/>
</dbReference>
<comment type="function">
    <text evidence="8">Transfers the 4'-phosphopantetheine moiety from coenzyme A to a Ser of acyl-carrier-protein.</text>
</comment>
<sequence length="113" mass="13099">MPFRIGIDLVEIKRFKDIAKKTRFLENNFTEKELKDCEKKQAESLAGRFAAKEAVRKTISENIAFNRVEIFNKKNGAPQVNFLDKNIKKKYKSEISITHTKHLSQAICLTEIL</sequence>
<dbReference type="GO" id="GO:0005737">
    <property type="term" value="C:cytoplasm"/>
    <property type="evidence" value="ECO:0007669"/>
    <property type="project" value="UniProtKB-SubCell"/>
</dbReference>
<keyword evidence="3 8" id="KW-0479">Metal-binding</keyword>
<dbReference type="GO" id="GO:0008897">
    <property type="term" value="F:holo-[acyl-carrier-protein] synthase activity"/>
    <property type="evidence" value="ECO:0007669"/>
    <property type="project" value="UniProtKB-UniRule"/>
</dbReference>
<evidence type="ECO:0000313" key="11">
    <source>
        <dbReference type="Proteomes" id="UP000178632"/>
    </source>
</evidence>
<dbReference type="EC" id="2.7.8.7" evidence="8"/>
<keyword evidence="6 8" id="KW-0443">Lipid metabolism</keyword>
<evidence type="ECO:0000256" key="5">
    <source>
        <dbReference type="ARBA" id="ARBA00022842"/>
    </source>
</evidence>
<feature type="binding site" evidence="8">
    <location>
        <position position="8"/>
    </location>
    <ligand>
        <name>Mg(2+)</name>
        <dbReference type="ChEBI" id="CHEBI:18420"/>
    </ligand>
</feature>
<dbReference type="EMBL" id="MHPE01000018">
    <property type="protein sequence ID" value="OGZ77018.1"/>
    <property type="molecule type" value="Genomic_DNA"/>
</dbReference>
<dbReference type="InterPro" id="IPR037143">
    <property type="entry name" value="4-PPantetheinyl_Trfase_dom_sf"/>
</dbReference>
<feature type="domain" description="4'-phosphopantetheinyl transferase" evidence="9">
    <location>
        <begin position="4"/>
        <end position="97"/>
    </location>
</feature>
<comment type="catalytic activity">
    <reaction evidence="8">
        <text>apo-[ACP] + CoA = holo-[ACP] + adenosine 3',5'-bisphosphate + H(+)</text>
        <dbReference type="Rhea" id="RHEA:12068"/>
        <dbReference type="Rhea" id="RHEA-COMP:9685"/>
        <dbReference type="Rhea" id="RHEA-COMP:9690"/>
        <dbReference type="ChEBI" id="CHEBI:15378"/>
        <dbReference type="ChEBI" id="CHEBI:29999"/>
        <dbReference type="ChEBI" id="CHEBI:57287"/>
        <dbReference type="ChEBI" id="CHEBI:58343"/>
        <dbReference type="ChEBI" id="CHEBI:64479"/>
        <dbReference type="EC" id="2.7.8.7"/>
    </reaction>
</comment>
<reference evidence="10 11" key="1">
    <citation type="journal article" date="2016" name="Nat. Commun.">
        <title>Thousands of microbial genomes shed light on interconnected biogeochemical processes in an aquifer system.</title>
        <authorList>
            <person name="Anantharaman K."/>
            <person name="Brown C.T."/>
            <person name="Hug L.A."/>
            <person name="Sharon I."/>
            <person name="Castelle C.J."/>
            <person name="Probst A.J."/>
            <person name="Thomas B.C."/>
            <person name="Singh A."/>
            <person name="Wilkins M.J."/>
            <person name="Karaoz U."/>
            <person name="Brodie E.L."/>
            <person name="Williams K.H."/>
            <person name="Hubbard S.S."/>
            <person name="Banfield J.F."/>
        </authorList>
    </citation>
    <scope>NUCLEOTIDE SEQUENCE [LARGE SCALE GENOMIC DNA]</scope>
</reference>
<keyword evidence="2 8" id="KW-0808">Transferase</keyword>
<name>A0A1G2ISB1_9BACT</name>
<dbReference type="AlphaFoldDB" id="A0A1G2ISB1"/>
<dbReference type="GO" id="GO:0000287">
    <property type="term" value="F:magnesium ion binding"/>
    <property type="evidence" value="ECO:0007669"/>
    <property type="project" value="UniProtKB-UniRule"/>
</dbReference>
<comment type="caution">
    <text evidence="10">The sequence shown here is derived from an EMBL/GenBank/DDBJ whole genome shotgun (WGS) entry which is preliminary data.</text>
</comment>
<dbReference type="InterPro" id="IPR002582">
    <property type="entry name" value="ACPS"/>
</dbReference>
<keyword evidence="4 8" id="KW-0276">Fatty acid metabolism</keyword>
<feature type="binding site" evidence="8">
    <location>
        <position position="53"/>
    </location>
    <ligand>
        <name>Mg(2+)</name>
        <dbReference type="ChEBI" id="CHEBI:18420"/>
    </ligand>
</feature>
<keyword evidence="5 8" id="KW-0460">Magnesium</keyword>
<dbReference type="Proteomes" id="UP000178632">
    <property type="component" value="Unassembled WGS sequence"/>
</dbReference>
<evidence type="ECO:0000256" key="4">
    <source>
        <dbReference type="ARBA" id="ARBA00022832"/>
    </source>
</evidence>
<keyword evidence="1 8" id="KW-0444">Lipid biosynthesis</keyword>
<organism evidence="10 11">
    <name type="scientific">Candidatus Staskawiczbacteria bacterium RIFCSPLOWO2_12_FULL_37_15</name>
    <dbReference type="NCBI Taxonomy" id="1802218"/>
    <lineage>
        <taxon>Bacteria</taxon>
        <taxon>Candidatus Staskawicziibacteriota</taxon>
    </lineage>
</organism>
<evidence type="ECO:0000256" key="8">
    <source>
        <dbReference type="HAMAP-Rule" id="MF_00101"/>
    </source>
</evidence>
<dbReference type="Pfam" id="PF01648">
    <property type="entry name" value="ACPS"/>
    <property type="match status" value="1"/>
</dbReference>
<dbReference type="HAMAP" id="MF_00101">
    <property type="entry name" value="AcpS"/>
    <property type="match status" value="1"/>
</dbReference>
<dbReference type="SUPFAM" id="SSF56214">
    <property type="entry name" value="4'-phosphopantetheinyl transferase"/>
    <property type="match status" value="1"/>
</dbReference>
<evidence type="ECO:0000256" key="6">
    <source>
        <dbReference type="ARBA" id="ARBA00023098"/>
    </source>
</evidence>
<accession>A0A1G2ISB1</accession>
<evidence type="ECO:0000256" key="7">
    <source>
        <dbReference type="ARBA" id="ARBA00023160"/>
    </source>
</evidence>
<proteinExistence type="inferred from homology"/>
<keyword evidence="7 8" id="KW-0275">Fatty acid biosynthesis</keyword>
<evidence type="ECO:0000256" key="2">
    <source>
        <dbReference type="ARBA" id="ARBA00022679"/>
    </source>
</evidence>
<dbReference type="GO" id="GO:0006633">
    <property type="term" value="P:fatty acid biosynthetic process"/>
    <property type="evidence" value="ECO:0007669"/>
    <property type="project" value="UniProtKB-UniRule"/>
</dbReference>
<dbReference type="NCBIfam" id="TIGR00516">
    <property type="entry name" value="acpS"/>
    <property type="match status" value="1"/>
</dbReference>
<dbReference type="NCBIfam" id="TIGR00556">
    <property type="entry name" value="pantethn_trn"/>
    <property type="match status" value="1"/>
</dbReference>
<comment type="cofactor">
    <cofactor evidence="8">
        <name>Mg(2+)</name>
        <dbReference type="ChEBI" id="CHEBI:18420"/>
    </cofactor>
</comment>
<evidence type="ECO:0000256" key="1">
    <source>
        <dbReference type="ARBA" id="ARBA00022516"/>
    </source>
</evidence>
<dbReference type="Gene3D" id="3.90.470.20">
    <property type="entry name" value="4'-phosphopantetheinyl transferase domain"/>
    <property type="match status" value="1"/>
</dbReference>